<name>A0A6Y0WMH5_SALEB</name>
<reference evidence="3" key="2">
    <citation type="submission" date="2019-05" db="EMBL/GenBank/DDBJ databases">
        <authorList>
            <consortium name="NCBI Pathogen Detection Project"/>
        </authorList>
    </citation>
    <scope>NUCLEOTIDE SEQUENCE</scope>
    <source>
        <strain evidence="3">Salmonella enterica</strain>
    </source>
</reference>
<dbReference type="InterPro" id="IPR014833">
    <property type="entry name" value="TnsA_N"/>
</dbReference>
<evidence type="ECO:0000313" key="2">
    <source>
        <dbReference type="EMBL" id="HAB1452925.1"/>
    </source>
</evidence>
<dbReference type="Pfam" id="PF08722">
    <property type="entry name" value="Tn7_TnsA-like_N"/>
    <property type="match status" value="1"/>
</dbReference>
<protein>
    <submittedName>
        <fullName evidence="3">Transposase</fullName>
    </submittedName>
</protein>
<dbReference type="EMBL" id="DAAFTP010000014">
    <property type="protein sequence ID" value="HAB1452925.1"/>
    <property type="molecule type" value="Genomic_DNA"/>
</dbReference>
<dbReference type="EMBL" id="DAAGLD010000050">
    <property type="protein sequence ID" value="HAB3517257.1"/>
    <property type="molecule type" value="Genomic_DNA"/>
</dbReference>
<dbReference type="Gene3D" id="3.40.1350.10">
    <property type="match status" value="1"/>
</dbReference>
<dbReference type="SUPFAM" id="SSF52980">
    <property type="entry name" value="Restriction endonuclease-like"/>
    <property type="match status" value="1"/>
</dbReference>
<proteinExistence type="predicted"/>
<evidence type="ECO:0000259" key="1">
    <source>
        <dbReference type="Pfam" id="PF08722"/>
    </source>
</evidence>
<dbReference type="CDD" id="cd22362">
    <property type="entry name" value="TnsA_endonuclease-like"/>
    <property type="match status" value="1"/>
</dbReference>
<feature type="domain" description="TnsA endonuclease N-terminal" evidence="1">
    <location>
        <begin position="74"/>
        <end position="176"/>
    </location>
</feature>
<comment type="caution">
    <text evidence="3">The sequence shown here is derived from an EMBL/GenBank/DDBJ whole genome shotgun (WGS) entry which is preliminary data.</text>
</comment>
<dbReference type="InterPro" id="IPR011856">
    <property type="entry name" value="tRNA_endonuc-like_dom_sf"/>
</dbReference>
<accession>A0A6Y0WMH5</accession>
<dbReference type="AlphaFoldDB" id="A0A6Y0WMH5"/>
<dbReference type="InterPro" id="IPR011335">
    <property type="entry name" value="Restrct_endonuc-II-like"/>
</dbReference>
<organism evidence="3">
    <name type="scientific">Salmonella enterica subsp. enterica serovar Java</name>
    <dbReference type="NCBI Taxonomy" id="224729"/>
    <lineage>
        <taxon>Bacteria</taxon>
        <taxon>Pseudomonadati</taxon>
        <taxon>Pseudomonadota</taxon>
        <taxon>Gammaproteobacteria</taxon>
        <taxon>Enterobacterales</taxon>
        <taxon>Enterobacteriaceae</taxon>
        <taxon>Salmonella</taxon>
    </lineage>
</organism>
<dbReference type="GO" id="GO:0003676">
    <property type="term" value="F:nucleic acid binding"/>
    <property type="evidence" value="ECO:0007669"/>
    <property type="project" value="InterPro"/>
</dbReference>
<evidence type="ECO:0000313" key="3">
    <source>
        <dbReference type="EMBL" id="HAB3517257.1"/>
    </source>
</evidence>
<sequence length="282" mass="32011">MTRGRRFTSFESYEKALRDGIGLGTGENYQPWIRPQDFTNSTGIRSAIRGLKTFRQHNTLSGIESEFYYLAEFNDSVIDIREQFPLFPVTLTQNIANILNVAHPALRRKVCDTDEPAVPTVMTTDFVLTFRNQDGTIKYQSYSVKPDEIISRRDAEKQEIERLFWEGINVRFQVYTGSEATRIKSSNISWFTAPFRMNGLPDYHLDASLLRAFPPGQYVLLHMVNQIASSLRISPDDAFIVLKFMLATKSIEADLTSDIVSNGCIVVLRNSACDMGLANENN</sequence>
<gene>
    <name evidence="2" type="ORF">GI588_09230</name>
    <name evidence="3" type="ORF">GJE24_18965</name>
</gene>
<reference evidence="3" key="1">
    <citation type="journal article" date="2018" name="Genome Biol.">
        <title>SKESA: strategic k-mer extension for scrupulous assemblies.</title>
        <authorList>
            <person name="Souvorov A."/>
            <person name="Agarwala R."/>
            <person name="Lipman D.J."/>
        </authorList>
    </citation>
    <scope>NUCLEOTIDE SEQUENCE</scope>
    <source>
        <strain evidence="3">Salmonella enterica</strain>
    </source>
</reference>